<evidence type="ECO:0000313" key="1">
    <source>
        <dbReference type="EMBL" id="CAK0787276.1"/>
    </source>
</evidence>
<protein>
    <recommendedName>
        <fullName evidence="3">SRPBCC family protein</fullName>
    </recommendedName>
</protein>
<sequence length="454" mass="47973">MLTQHSLPPLSHVEVRTSGIIPAPISDVWKTVRSFGTVADWSAPTGMERITSILLPGSMEGQLGALRRVCFGELGFVEQLDALDDEKRLLKWRVISHPLNTNPFPGSFLNYRGRLRLRDVTINGLTLVELEGAFDTEHTNTEVMRRELKARQEANVRGLLALLTAKPNLSMQQRAAAVHPLMGSLPLPNASFPAASLPTASMGGLNVSGQGGVILPNGQVALLPQMANLGFNHASHPMPMGGNVVQSSPFINSGGPYSGQGMPLHASAHMAPPQAYAAQGGMPTSVHPQLLAQLSAASGGFMQPHMAAQPGPGALHPGMLPEHITSYNSINSFNSQDSMGSARGSAMSKGFQKAQQQVQSGMLSEAQLARLRIQLQQQGITLPDAPRVSSEAVHMGVPDMPLRDQMHTSGDSHASLPTSHISPRTVGAAAAALHKVPLVPDLAAAPPLNPSIGV</sequence>
<dbReference type="InterPro" id="IPR019587">
    <property type="entry name" value="Polyketide_cyclase/dehydratase"/>
</dbReference>
<comment type="caution">
    <text evidence="1">The sequence shown here is derived from an EMBL/GenBank/DDBJ whole genome shotgun (WGS) entry which is preliminary data.</text>
</comment>
<dbReference type="CDD" id="cd07821">
    <property type="entry name" value="PYR_PYL_RCAR_like"/>
    <property type="match status" value="1"/>
</dbReference>
<keyword evidence="2" id="KW-1185">Reference proteome</keyword>
<evidence type="ECO:0000313" key="2">
    <source>
        <dbReference type="Proteomes" id="UP001314263"/>
    </source>
</evidence>
<dbReference type="SUPFAM" id="SSF55961">
    <property type="entry name" value="Bet v1-like"/>
    <property type="match status" value="1"/>
</dbReference>
<gene>
    <name evidence="1" type="ORF">CVIRNUC_010494</name>
</gene>
<dbReference type="InterPro" id="IPR023393">
    <property type="entry name" value="START-like_dom_sf"/>
</dbReference>
<accession>A0AAV1IIX8</accession>
<dbReference type="EMBL" id="CAUYUE010000016">
    <property type="protein sequence ID" value="CAK0787276.1"/>
    <property type="molecule type" value="Genomic_DNA"/>
</dbReference>
<dbReference type="AlphaFoldDB" id="A0AAV1IIX8"/>
<organism evidence="1 2">
    <name type="scientific">Coccomyxa viridis</name>
    <dbReference type="NCBI Taxonomy" id="1274662"/>
    <lineage>
        <taxon>Eukaryota</taxon>
        <taxon>Viridiplantae</taxon>
        <taxon>Chlorophyta</taxon>
        <taxon>core chlorophytes</taxon>
        <taxon>Trebouxiophyceae</taxon>
        <taxon>Trebouxiophyceae incertae sedis</taxon>
        <taxon>Coccomyxaceae</taxon>
        <taxon>Coccomyxa</taxon>
    </lineage>
</organism>
<name>A0AAV1IIX8_9CHLO</name>
<reference evidence="1 2" key="1">
    <citation type="submission" date="2023-10" db="EMBL/GenBank/DDBJ databases">
        <authorList>
            <person name="Maclean D."/>
            <person name="Macfadyen A."/>
        </authorList>
    </citation>
    <scope>NUCLEOTIDE SEQUENCE [LARGE SCALE GENOMIC DNA]</scope>
</reference>
<dbReference type="Pfam" id="PF10604">
    <property type="entry name" value="Polyketide_cyc2"/>
    <property type="match status" value="1"/>
</dbReference>
<dbReference type="Gene3D" id="3.30.530.20">
    <property type="match status" value="1"/>
</dbReference>
<evidence type="ECO:0008006" key="3">
    <source>
        <dbReference type="Google" id="ProtNLM"/>
    </source>
</evidence>
<dbReference type="Proteomes" id="UP001314263">
    <property type="component" value="Unassembled WGS sequence"/>
</dbReference>
<proteinExistence type="predicted"/>